<comment type="similarity">
    <text evidence="1">Belongs to the prokaryotic molybdopterin-containing oxidoreductase family.</text>
</comment>
<keyword evidence="2" id="KW-0479">Metal-binding</keyword>
<evidence type="ECO:0000313" key="5">
    <source>
        <dbReference type="EMBL" id="GAY22190.1"/>
    </source>
</evidence>
<dbReference type="InterPro" id="IPR009010">
    <property type="entry name" value="Asp_de-COase-like_dom_sf"/>
</dbReference>
<dbReference type="GO" id="GO:0043546">
    <property type="term" value="F:molybdopterin cofactor binding"/>
    <property type="evidence" value="ECO:0007669"/>
    <property type="project" value="InterPro"/>
</dbReference>
<proteinExistence type="inferred from homology"/>
<evidence type="ECO:0000259" key="3">
    <source>
        <dbReference type="Pfam" id="PF00384"/>
    </source>
</evidence>
<feature type="domain" description="Molybdopterin oxidoreductase" evidence="3">
    <location>
        <begin position="35"/>
        <end position="420"/>
    </location>
</feature>
<dbReference type="InterPro" id="IPR006656">
    <property type="entry name" value="Mopterin_OxRdtase"/>
</dbReference>
<sequence>MRADRDHPLSQGHACFKGLQAPATHYSPQRILTALKRTGDGSFSPIAVADALDEIAEKLGRIRDAWGPDAIATYRGGPSFYNFTAGPMMAAFREALGTRSHYTTATIDQPGKRVAAERMGFWHAGKVGVEQADVLMLVGTNPMVSFQTVGCFANDPVKSLKRARVRGMKLIVIDPRLTETARQADVFIQALPGEDTTVLACFLRELLERDLVDAAFCANHVAPGHMAGLREAVAPFTLDYTAKRAQVDPAALVAGVELLGGIARGSVFSGTGPSMGAQPSLAEHLVECINIIGGRYLREGDPITNALPWLPRAEKYAQPVGPTRAWEKLPPSRFRGVDFLRGERLTSNLPDAIEEPGEGQVRALINDGGNIAGLVPDQRRVVRALRNLDLLVSIDPFMTATSRLSNYIFAPKLQYERDDMPFTYPGSSLITHSWAQYLPAIATPPVDAEVVDDHLVFWGLAKRLGLSLVYCGEPLDMMHPPSTERLIELGTAKGVVPFEQIKQFPPGGRLLVMNQSVQPSNADAGQFEPMPDDVAAELAATYREWRPGSPSARGKFTHRLAARRSKEMMNNQGLYVDTVRSRAPFNPVFMNGEDIAELGLSDGDRVMVVSSRDRVEAMLRRDDTLMRGVVTLAHGWGGLPDDPDEYDRLGACANRLLDSDHGVDLHTALAVMSGVPVYLERATPT</sequence>
<feature type="domain" description="Molybdopterin dinucleotide-binding" evidence="4">
    <location>
        <begin position="579"/>
        <end position="660"/>
    </location>
</feature>
<dbReference type="PANTHER" id="PTHR43742">
    <property type="entry name" value="TRIMETHYLAMINE-N-OXIDE REDUCTASE"/>
    <property type="match status" value="1"/>
</dbReference>
<evidence type="ECO:0000256" key="2">
    <source>
        <dbReference type="ARBA" id="ARBA00022723"/>
    </source>
</evidence>
<name>A0A292ZH67_SPHSA</name>
<dbReference type="Gene3D" id="3.40.228.10">
    <property type="entry name" value="Dimethylsulfoxide Reductase, domain 2"/>
    <property type="match status" value="1"/>
</dbReference>
<comment type="caution">
    <text evidence="5">The sequence shown here is derived from an EMBL/GenBank/DDBJ whole genome shotgun (WGS) entry which is preliminary data.</text>
</comment>
<dbReference type="GO" id="GO:0046872">
    <property type="term" value="F:metal ion binding"/>
    <property type="evidence" value="ECO:0007669"/>
    <property type="project" value="UniProtKB-KW"/>
</dbReference>
<dbReference type="SUPFAM" id="SSF50692">
    <property type="entry name" value="ADC-like"/>
    <property type="match status" value="1"/>
</dbReference>
<dbReference type="GO" id="GO:0016491">
    <property type="term" value="F:oxidoreductase activity"/>
    <property type="evidence" value="ECO:0007669"/>
    <property type="project" value="UniProtKB-KW"/>
</dbReference>
<accession>A0A292ZH67</accession>
<dbReference type="InterPro" id="IPR050612">
    <property type="entry name" value="Prok_Mopterin_Oxidored"/>
</dbReference>
<dbReference type="SUPFAM" id="SSF53706">
    <property type="entry name" value="Formate dehydrogenase/DMSO reductase, domains 1-3"/>
    <property type="match status" value="1"/>
</dbReference>
<dbReference type="Gene3D" id="2.40.40.20">
    <property type="match status" value="1"/>
</dbReference>
<gene>
    <name evidence="5" type="ORF">SFOMI_2745</name>
</gene>
<dbReference type="EC" id="1.7.99.4" evidence="5"/>
<protein>
    <submittedName>
        <fullName evidence="5">Assimilatory nitrate reductase large subunit</fullName>
        <ecNumber evidence="5">1.7.99.4</ecNumber>
    </submittedName>
</protein>
<dbReference type="AlphaFoldDB" id="A0A292ZH67"/>
<dbReference type="Gene3D" id="3.40.50.740">
    <property type="match status" value="1"/>
</dbReference>
<evidence type="ECO:0000259" key="4">
    <source>
        <dbReference type="Pfam" id="PF01568"/>
    </source>
</evidence>
<dbReference type="EMBL" id="BEWI01000032">
    <property type="protein sequence ID" value="GAY22190.1"/>
    <property type="molecule type" value="Genomic_DNA"/>
</dbReference>
<evidence type="ECO:0000256" key="1">
    <source>
        <dbReference type="ARBA" id="ARBA00010312"/>
    </source>
</evidence>
<dbReference type="Pfam" id="PF00384">
    <property type="entry name" value="Molybdopterin"/>
    <property type="match status" value="1"/>
</dbReference>
<dbReference type="PANTHER" id="PTHR43742:SF2">
    <property type="entry name" value="ASSIMILATORY NITRATE REDUCTASE CATALYTIC SUBUNIT"/>
    <property type="match status" value="1"/>
</dbReference>
<reference evidence="5 6" key="2">
    <citation type="journal article" date="2013" name="Environ. Sci. Technol.">
        <title>The 4-tert-butylphenol-utilizing bacterium Sphingobium fuliginis OMI can degrade bisphenols via phenolic ring hydroxylation and meta-cleavage pathway.</title>
        <authorList>
            <person name="Ogata Y."/>
            <person name="Goda S."/>
            <person name="Toyama T."/>
            <person name="Sei K."/>
            <person name="Ike M."/>
        </authorList>
    </citation>
    <scope>NUCLEOTIDE SEQUENCE [LARGE SCALE GENOMIC DNA]</scope>
    <source>
        <strain evidence="5 6">OMI</strain>
    </source>
</reference>
<dbReference type="Pfam" id="PF01568">
    <property type="entry name" value="Molydop_binding"/>
    <property type="match status" value="1"/>
</dbReference>
<keyword evidence="5" id="KW-0560">Oxidoreductase</keyword>
<evidence type="ECO:0000313" key="6">
    <source>
        <dbReference type="Proteomes" id="UP000221538"/>
    </source>
</evidence>
<dbReference type="Proteomes" id="UP000221538">
    <property type="component" value="Unassembled WGS sequence"/>
</dbReference>
<dbReference type="InterPro" id="IPR006657">
    <property type="entry name" value="MoPterin_dinucl-bd_dom"/>
</dbReference>
<reference evidence="5 6" key="1">
    <citation type="journal article" date="2013" name="Biodegradation">
        <title>Occurrence of 4-tert-butylphenol (4-t-BP) biodegradation in an aquatic sample caused by the presence of Spirodela polyrrhiza and isolation of a 4-t-BP-utilizing bacterium.</title>
        <authorList>
            <person name="Ogata Y."/>
            <person name="Toyama T."/>
            <person name="Yu N."/>
            <person name="Wang X."/>
            <person name="Sei K."/>
            <person name="Ike M."/>
        </authorList>
    </citation>
    <scope>NUCLEOTIDE SEQUENCE [LARGE SCALE GENOMIC DNA]</scope>
    <source>
        <strain evidence="5 6">OMI</strain>
    </source>
</reference>
<organism evidence="5 6">
    <name type="scientific">Sphingobium fuliginis (strain ATCC 27551)</name>
    <dbReference type="NCBI Taxonomy" id="336203"/>
    <lineage>
        <taxon>Bacteria</taxon>
        <taxon>Pseudomonadati</taxon>
        <taxon>Pseudomonadota</taxon>
        <taxon>Alphaproteobacteria</taxon>
        <taxon>Sphingomonadales</taxon>
        <taxon>Sphingomonadaceae</taxon>
        <taxon>Sphingobium</taxon>
    </lineage>
</organism>